<dbReference type="Proteomes" id="UP000823388">
    <property type="component" value="Chromosome 4N"/>
</dbReference>
<keyword evidence="10" id="KW-1185">Reference proteome</keyword>
<proteinExistence type="inferred from homology"/>
<accession>A0A8T0SXQ3</accession>
<dbReference type="GO" id="GO:0005634">
    <property type="term" value="C:nucleus"/>
    <property type="evidence" value="ECO:0007669"/>
    <property type="project" value="UniProtKB-SubCell"/>
</dbReference>
<evidence type="ECO:0000313" key="9">
    <source>
        <dbReference type="EMBL" id="KAG2604322.1"/>
    </source>
</evidence>
<dbReference type="OrthoDB" id="1888929at2759"/>
<keyword evidence="2" id="KW-0805">Transcription regulation</keyword>
<evidence type="ECO:0000256" key="6">
    <source>
        <dbReference type="ARBA" id="ARBA00060850"/>
    </source>
</evidence>
<dbReference type="GO" id="GO:0010150">
    <property type="term" value="P:leaf senescence"/>
    <property type="evidence" value="ECO:0007669"/>
    <property type="project" value="UniProtKB-ARBA"/>
</dbReference>
<dbReference type="InterPro" id="IPR003657">
    <property type="entry name" value="WRKY_dom"/>
</dbReference>
<keyword evidence="5" id="KW-0539">Nucleus</keyword>
<evidence type="ECO:0000256" key="3">
    <source>
        <dbReference type="ARBA" id="ARBA00023125"/>
    </source>
</evidence>
<reference evidence="9" key="1">
    <citation type="submission" date="2020-05" db="EMBL/GenBank/DDBJ databases">
        <title>WGS assembly of Panicum virgatum.</title>
        <authorList>
            <person name="Lovell J.T."/>
            <person name="Jenkins J."/>
            <person name="Shu S."/>
            <person name="Juenger T.E."/>
            <person name="Schmutz J."/>
        </authorList>
    </citation>
    <scope>NUCLEOTIDE SEQUENCE</scope>
    <source>
        <strain evidence="9">AP13</strain>
    </source>
</reference>
<dbReference type="SMART" id="SM00774">
    <property type="entry name" value="WRKY"/>
    <property type="match status" value="1"/>
</dbReference>
<keyword evidence="3" id="KW-0238">DNA-binding</keyword>
<dbReference type="GO" id="GO:0000976">
    <property type="term" value="F:transcription cis-regulatory region binding"/>
    <property type="evidence" value="ECO:0007669"/>
    <property type="project" value="TreeGrafter"/>
</dbReference>
<feature type="compositionally biased region" description="Basic and acidic residues" evidence="7">
    <location>
        <begin position="72"/>
        <end position="83"/>
    </location>
</feature>
<dbReference type="Gene3D" id="2.20.25.80">
    <property type="entry name" value="WRKY domain"/>
    <property type="match status" value="1"/>
</dbReference>
<name>A0A8T0SXQ3_PANVG</name>
<comment type="caution">
    <text evidence="9">The sequence shown here is derived from an EMBL/GenBank/DDBJ whole genome shotgun (WGS) entry which is preliminary data.</text>
</comment>
<dbReference type="GO" id="GO:0042542">
    <property type="term" value="P:response to hydrogen peroxide"/>
    <property type="evidence" value="ECO:0007669"/>
    <property type="project" value="UniProtKB-ARBA"/>
</dbReference>
<sequence>MQDGAGAEGGIQLLLTILADAEEQARQLGELAEDPRSRAEHYRGAARRLQGTLGKAVAVAKAVEAAPGSSRGTDRSDSPRSADESSGGTAAVEAPEGQILCNKRRKGLPRWTAKFRVPDANLEATPDDGFSWRKYGQKDILGAKFPRGYYRCTYRAAQGCPATKQVQRSDTDLCVFDVTYLGEHTCHQKQRHAAAVTAHGRGGSQSPPPPPPSHHEQQDPSMQLVVMGFKDSLKVETEASLLHQDHDCYDHGPASAPAAMPFSFPSVPPFHHHGGEAPDNNPAAAAFSPPGSSYFSAPPHHCPAVAGSYNVYDYEARPPGARMGGAQPSELGEVVSRATGLDYSSLYHHAEAEVDPHLPFPPFGGPSPSHGPYQ</sequence>
<dbReference type="GO" id="GO:0010193">
    <property type="term" value="P:response to ozone"/>
    <property type="evidence" value="ECO:0007669"/>
    <property type="project" value="UniProtKB-ARBA"/>
</dbReference>
<dbReference type="GO" id="GO:0003700">
    <property type="term" value="F:DNA-binding transcription factor activity"/>
    <property type="evidence" value="ECO:0007669"/>
    <property type="project" value="InterPro"/>
</dbReference>
<feature type="domain" description="WRKY" evidence="8">
    <location>
        <begin position="121"/>
        <end position="184"/>
    </location>
</feature>
<evidence type="ECO:0000256" key="1">
    <source>
        <dbReference type="ARBA" id="ARBA00004123"/>
    </source>
</evidence>
<comment type="similarity">
    <text evidence="6">Belongs to the WRKY group III family.</text>
</comment>
<comment type="subcellular location">
    <subcellularLocation>
        <location evidence="1">Nucleus</location>
    </subcellularLocation>
</comment>
<evidence type="ECO:0000256" key="4">
    <source>
        <dbReference type="ARBA" id="ARBA00023163"/>
    </source>
</evidence>
<dbReference type="AlphaFoldDB" id="A0A8T0SXQ3"/>
<evidence type="ECO:0000256" key="7">
    <source>
        <dbReference type="SAM" id="MobiDB-lite"/>
    </source>
</evidence>
<dbReference type="InterPro" id="IPR044810">
    <property type="entry name" value="WRKY_plant"/>
</dbReference>
<dbReference type="PANTHER" id="PTHR32096">
    <property type="entry name" value="WRKY TRANSCRIPTION FACTOR 30-RELATED-RELATED"/>
    <property type="match status" value="1"/>
</dbReference>
<evidence type="ECO:0000313" key="10">
    <source>
        <dbReference type="Proteomes" id="UP000823388"/>
    </source>
</evidence>
<protein>
    <recommendedName>
        <fullName evidence="8">WRKY domain-containing protein</fullName>
    </recommendedName>
</protein>
<evidence type="ECO:0000259" key="8">
    <source>
        <dbReference type="PROSITE" id="PS50811"/>
    </source>
</evidence>
<dbReference type="PANTHER" id="PTHR32096:SF146">
    <property type="entry name" value="WRKY TRANSCRIPTION FACTOR 19-RELATED"/>
    <property type="match status" value="1"/>
</dbReference>
<organism evidence="9 10">
    <name type="scientific">Panicum virgatum</name>
    <name type="common">Blackwell switchgrass</name>
    <dbReference type="NCBI Taxonomy" id="38727"/>
    <lineage>
        <taxon>Eukaryota</taxon>
        <taxon>Viridiplantae</taxon>
        <taxon>Streptophyta</taxon>
        <taxon>Embryophyta</taxon>
        <taxon>Tracheophyta</taxon>
        <taxon>Spermatophyta</taxon>
        <taxon>Magnoliopsida</taxon>
        <taxon>Liliopsida</taxon>
        <taxon>Poales</taxon>
        <taxon>Poaceae</taxon>
        <taxon>PACMAD clade</taxon>
        <taxon>Panicoideae</taxon>
        <taxon>Panicodae</taxon>
        <taxon>Paniceae</taxon>
        <taxon>Panicinae</taxon>
        <taxon>Panicum</taxon>
        <taxon>Panicum sect. Hiantes</taxon>
    </lineage>
</organism>
<dbReference type="SUPFAM" id="SSF118290">
    <property type="entry name" value="WRKY DNA-binding domain"/>
    <property type="match status" value="1"/>
</dbReference>
<dbReference type="InterPro" id="IPR036576">
    <property type="entry name" value="WRKY_dom_sf"/>
</dbReference>
<dbReference type="EMBL" id="CM029044">
    <property type="protein sequence ID" value="KAG2604322.1"/>
    <property type="molecule type" value="Genomic_DNA"/>
</dbReference>
<gene>
    <name evidence="9" type="ORF">PVAP13_4NG046600</name>
</gene>
<dbReference type="Pfam" id="PF03106">
    <property type="entry name" value="WRKY"/>
    <property type="match status" value="1"/>
</dbReference>
<evidence type="ECO:0000256" key="2">
    <source>
        <dbReference type="ARBA" id="ARBA00023015"/>
    </source>
</evidence>
<dbReference type="GO" id="GO:0009751">
    <property type="term" value="P:response to salicylic acid"/>
    <property type="evidence" value="ECO:0007669"/>
    <property type="project" value="UniProtKB-ARBA"/>
</dbReference>
<evidence type="ECO:0000256" key="5">
    <source>
        <dbReference type="ARBA" id="ARBA00023242"/>
    </source>
</evidence>
<keyword evidence="4" id="KW-0804">Transcription</keyword>
<dbReference type="FunFam" id="2.20.25.80:FF:000009">
    <property type="entry name" value="WRKY transcription factor 53"/>
    <property type="match status" value="1"/>
</dbReference>
<feature type="region of interest" description="Disordered" evidence="7">
    <location>
        <begin position="355"/>
        <end position="374"/>
    </location>
</feature>
<feature type="region of interest" description="Disordered" evidence="7">
    <location>
        <begin position="191"/>
        <end position="218"/>
    </location>
</feature>
<feature type="region of interest" description="Disordered" evidence="7">
    <location>
        <begin position="61"/>
        <end position="98"/>
    </location>
</feature>
<dbReference type="PROSITE" id="PS50811">
    <property type="entry name" value="WRKY"/>
    <property type="match status" value="1"/>
</dbReference>